<evidence type="ECO:0000313" key="6">
    <source>
        <dbReference type="Proteomes" id="UP000823894"/>
    </source>
</evidence>
<evidence type="ECO:0000259" key="3">
    <source>
        <dbReference type="Pfam" id="PF00905"/>
    </source>
</evidence>
<dbReference type="InterPro" id="IPR012338">
    <property type="entry name" value="Beta-lactam/transpept-like"/>
</dbReference>
<dbReference type="SUPFAM" id="SSF56601">
    <property type="entry name" value="beta-lactamase/transpeptidase-like"/>
    <property type="match status" value="1"/>
</dbReference>
<protein>
    <submittedName>
        <fullName evidence="5">BlaR1 family beta-lactam sensor/signal transducer</fullName>
    </submittedName>
</protein>
<dbReference type="InterPro" id="IPR008756">
    <property type="entry name" value="Peptidase_M56"/>
</dbReference>
<gene>
    <name evidence="5" type="ORF">H9757_03005</name>
</gene>
<name>A0A9D2SW72_9FIRM</name>
<dbReference type="PANTHER" id="PTHR34978">
    <property type="entry name" value="POSSIBLE SENSOR-TRANSDUCER PROTEIN BLAR"/>
    <property type="match status" value="1"/>
</dbReference>
<reference evidence="5" key="2">
    <citation type="submission" date="2021-04" db="EMBL/GenBank/DDBJ databases">
        <authorList>
            <person name="Gilroy R."/>
        </authorList>
    </citation>
    <scope>NUCLEOTIDE SEQUENCE</scope>
    <source>
        <strain evidence="5">ChiGjej1B1-1692</strain>
    </source>
</reference>
<sequence>MTFSIHFLICNIIVVILLGIILFFKKILKKHVTADVQYYIWYIFAAALILPFVPYTPFEPGRLLSKIRDLFTPAASLSTGIPAGQSVDMTAPAQLGLSDLAASFSGTSFRTLGVILTVIWAAGCFVTAGFFLYQIFKIRRIRKAAYLITAENEPELYSYCLSCMQELKIGQQVSLYASCALTSPVSYGLFRPKVIIPQDMDIVLGADDVRFIFLHELQHLKHRDAALNYISCVLQIIYWFNPLVWYGFRIMQKDREIACDHSVIRTVGRERAVSYGHTLIRYAEKLHRNAFLSPLSSLGGEKSVIVQRVKEIADYKAETPARRFKSFCTLSLAVILVYTASPFLTAYAAENSPYELSGRNVEEIDLSSYFHGNDGAFVLYDMTEDSYLIYNEELSTKRVSPDSTYKIYSALFALEEGIITPGSSERAWDGTEYPFGSWNQDQSLETAMQNSVNWYFQNLDAQTGYAALSSYYNRISYGNCDLTAGVGSYWAESSLKISPAEQTDLLAGLLQNKWGFSEENIQAVKNAMFIGDTPVGKLYGKTGTGSDGSQNINGWFVGFLEDNGHVYCFAANLQNGPDASGNAASEIAIDILNDIL</sequence>
<evidence type="ECO:0000259" key="4">
    <source>
        <dbReference type="Pfam" id="PF05569"/>
    </source>
</evidence>
<accession>A0A9D2SW72</accession>
<comment type="caution">
    <text evidence="5">The sequence shown here is derived from an EMBL/GenBank/DDBJ whole genome shotgun (WGS) entry which is preliminary data.</text>
</comment>
<feature type="domain" description="Peptidase M56" evidence="4">
    <location>
        <begin position="9"/>
        <end position="310"/>
    </location>
</feature>
<dbReference type="InterPro" id="IPR001460">
    <property type="entry name" value="PCN-bd_Tpept"/>
</dbReference>
<reference evidence="5" key="1">
    <citation type="journal article" date="2021" name="PeerJ">
        <title>Extensive microbial diversity within the chicken gut microbiome revealed by metagenomics and culture.</title>
        <authorList>
            <person name="Gilroy R."/>
            <person name="Ravi A."/>
            <person name="Getino M."/>
            <person name="Pursley I."/>
            <person name="Horton D.L."/>
            <person name="Alikhan N.F."/>
            <person name="Baker D."/>
            <person name="Gharbi K."/>
            <person name="Hall N."/>
            <person name="Watson M."/>
            <person name="Adriaenssens E.M."/>
            <person name="Foster-Nyarko E."/>
            <person name="Jarju S."/>
            <person name="Secka A."/>
            <person name="Antonio M."/>
            <person name="Oren A."/>
            <person name="Chaudhuri R.R."/>
            <person name="La Ragione R."/>
            <person name="Hildebrand F."/>
            <person name="Pallen M.J."/>
        </authorList>
    </citation>
    <scope>NUCLEOTIDE SEQUENCE</scope>
    <source>
        <strain evidence="5">ChiGjej1B1-1692</strain>
    </source>
</reference>
<dbReference type="NCBIfam" id="NF000326">
    <property type="entry name" value="blaR1_generic"/>
    <property type="match status" value="1"/>
</dbReference>
<feature type="domain" description="Penicillin-binding protein transpeptidase" evidence="3">
    <location>
        <begin position="390"/>
        <end position="592"/>
    </location>
</feature>
<dbReference type="EMBL" id="DWWK01000037">
    <property type="protein sequence ID" value="HJC38023.1"/>
    <property type="molecule type" value="Genomic_DNA"/>
</dbReference>
<organism evidence="5 6">
    <name type="scientific">Candidatus Mediterraneibacter faecigallinarum</name>
    <dbReference type="NCBI Taxonomy" id="2838669"/>
    <lineage>
        <taxon>Bacteria</taxon>
        <taxon>Bacillati</taxon>
        <taxon>Bacillota</taxon>
        <taxon>Clostridia</taxon>
        <taxon>Lachnospirales</taxon>
        <taxon>Lachnospiraceae</taxon>
        <taxon>Mediterraneibacter</taxon>
    </lineage>
</organism>
<dbReference type="Pfam" id="PF05569">
    <property type="entry name" value="Peptidase_M56"/>
    <property type="match status" value="1"/>
</dbReference>
<keyword evidence="2" id="KW-0812">Transmembrane</keyword>
<evidence type="ECO:0000256" key="2">
    <source>
        <dbReference type="SAM" id="Phobius"/>
    </source>
</evidence>
<feature type="transmembrane region" description="Helical" evidence="2">
    <location>
        <begin position="112"/>
        <end position="133"/>
    </location>
</feature>
<dbReference type="Gene3D" id="3.40.710.10">
    <property type="entry name" value="DD-peptidase/beta-lactamase superfamily"/>
    <property type="match status" value="1"/>
</dbReference>
<dbReference type="CDD" id="cd07341">
    <property type="entry name" value="M56_BlaR1_MecR1_like"/>
    <property type="match status" value="1"/>
</dbReference>
<dbReference type="GO" id="GO:0008658">
    <property type="term" value="F:penicillin binding"/>
    <property type="evidence" value="ECO:0007669"/>
    <property type="project" value="InterPro"/>
</dbReference>
<proteinExistence type="inferred from homology"/>
<dbReference type="AlphaFoldDB" id="A0A9D2SW72"/>
<dbReference type="PANTHER" id="PTHR34978:SF3">
    <property type="entry name" value="SLR0241 PROTEIN"/>
    <property type="match status" value="1"/>
</dbReference>
<dbReference type="InterPro" id="IPR052173">
    <property type="entry name" value="Beta-lactam_resp_regulator"/>
</dbReference>
<feature type="transmembrane region" description="Helical" evidence="2">
    <location>
        <begin position="226"/>
        <end position="248"/>
    </location>
</feature>
<dbReference type="Proteomes" id="UP000823894">
    <property type="component" value="Unassembled WGS sequence"/>
</dbReference>
<dbReference type="Pfam" id="PF00905">
    <property type="entry name" value="Transpeptidase"/>
    <property type="match status" value="1"/>
</dbReference>
<feature type="transmembrane region" description="Helical" evidence="2">
    <location>
        <begin position="36"/>
        <end position="55"/>
    </location>
</feature>
<keyword evidence="2" id="KW-1133">Transmembrane helix</keyword>
<comment type="similarity">
    <text evidence="1">Belongs to the peptidase M56 family.</text>
</comment>
<keyword evidence="2" id="KW-0472">Membrane</keyword>
<feature type="transmembrane region" description="Helical" evidence="2">
    <location>
        <begin position="6"/>
        <end position="24"/>
    </location>
</feature>
<evidence type="ECO:0000313" key="5">
    <source>
        <dbReference type="EMBL" id="HJC38023.1"/>
    </source>
</evidence>
<evidence type="ECO:0000256" key="1">
    <source>
        <dbReference type="ARBA" id="ARBA00011075"/>
    </source>
</evidence>